<dbReference type="GO" id="GO:0006354">
    <property type="term" value="P:DNA-templated transcription elongation"/>
    <property type="evidence" value="ECO:0007669"/>
    <property type="project" value="TreeGrafter"/>
</dbReference>
<dbReference type="NCBIfam" id="NF004396">
    <property type="entry name" value="PRK05753.1"/>
    <property type="match status" value="1"/>
</dbReference>
<evidence type="ECO:0000313" key="3">
    <source>
        <dbReference type="Proteomes" id="UP000549457"/>
    </source>
</evidence>
<keyword evidence="2" id="KW-0808">Transferase</keyword>
<gene>
    <name evidence="2" type="ORF">HNP73_002565</name>
</gene>
<dbReference type="Proteomes" id="UP000549457">
    <property type="component" value="Unassembled WGS sequence"/>
</dbReference>
<evidence type="ECO:0000313" key="2">
    <source>
        <dbReference type="EMBL" id="MBB5222629.1"/>
    </source>
</evidence>
<dbReference type="Gene3D" id="3.10.50.30">
    <property type="entry name" value="Transcription elongation factor, GreA/GreB, C-terminal domain"/>
    <property type="match status" value="1"/>
</dbReference>
<accession>A0A840SHZ1</accession>
<dbReference type="InterPro" id="IPR036953">
    <property type="entry name" value="GreA/GreB_C_sf"/>
</dbReference>
<proteinExistence type="predicted"/>
<dbReference type="RefSeq" id="WP_184149765.1">
    <property type="nucleotide sequence ID" value="NZ_JACHFM010000002.1"/>
</dbReference>
<dbReference type="InterPro" id="IPR001437">
    <property type="entry name" value="Tscrpt_elong_fac_GreA/B_C"/>
</dbReference>
<keyword evidence="3" id="KW-1185">Reference proteome</keyword>
<reference evidence="2 3" key="1">
    <citation type="submission" date="2020-08" db="EMBL/GenBank/DDBJ databases">
        <title>Genomic Encyclopedia of Type Strains, Phase IV (KMG-IV): sequencing the most valuable type-strain genomes for metagenomic binning, comparative biology and taxonomic classification.</title>
        <authorList>
            <person name="Goeker M."/>
        </authorList>
    </citation>
    <scope>NUCLEOTIDE SEQUENCE [LARGE SCALE GENOMIC DNA]</scope>
    <source>
        <strain evidence="2 3">DSM 101730</strain>
    </source>
</reference>
<evidence type="ECO:0000259" key="1">
    <source>
        <dbReference type="Pfam" id="PF01272"/>
    </source>
</evidence>
<dbReference type="EMBL" id="JACHFM010000002">
    <property type="protein sequence ID" value="MBB5222629.1"/>
    <property type="molecule type" value="Genomic_DNA"/>
</dbReference>
<dbReference type="GO" id="GO:0003677">
    <property type="term" value="F:DNA binding"/>
    <property type="evidence" value="ECO:0007669"/>
    <property type="project" value="InterPro"/>
</dbReference>
<name>A0A840SHZ1_9RHOB</name>
<dbReference type="GO" id="GO:0016301">
    <property type="term" value="F:kinase activity"/>
    <property type="evidence" value="ECO:0007669"/>
    <property type="project" value="UniProtKB-KW"/>
</dbReference>
<dbReference type="PANTHER" id="PTHR30437">
    <property type="entry name" value="TRANSCRIPTION ELONGATION FACTOR GREA"/>
    <property type="match status" value="1"/>
</dbReference>
<protein>
    <submittedName>
        <fullName evidence="2">Regulator of nucleoside diphosphate kinase</fullName>
    </submittedName>
</protein>
<organism evidence="2 3">
    <name type="scientific">Amaricoccus macauensis</name>
    <dbReference type="NCBI Taxonomy" id="57001"/>
    <lineage>
        <taxon>Bacteria</taxon>
        <taxon>Pseudomonadati</taxon>
        <taxon>Pseudomonadota</taxon>
        <taxon>Alphaproteobacteria</taxon>
        <taxon>Rhodobacterales</taxon>
        <taxon>Paracoccaceae</taxon>
        <taxon>Amaricoccus</taxon>
    </lineage>
</organism>
<dbReference type="AlphaFoldDB" id="A0A840SHZ1"/>
<dbReference type="Pfam" id="PF01272">
    <property type="entry name" value="GreA_GreB"/>
    <property type="match status" value="1"/>
</dbReference>
<feature type="domain" description="Transcription elongation factor GreA/GreB C-terminal" evidence="1">
    <location>
        <begin position="56"/>
        <end position="131"/>
    </location>
</feature>
<dbReference type="InterPro" id="IPR023459">
    <property type="entry name" value="Tscrpt_elong_fac_GreA/B_fam"/>
</dbReference>
<dbReference type="SUPFAM" id="SSF54534">
    <property type="entry name" value="FKBP-like"/>
    <property type="match status" value="1"/>
</dbReference>
<dbReference type="GO" id="GO:0070063">
    <property type="term" value="F:RNA polymerase binding"/>
    <property type="evidence" value="ECO:0007669"/>
    <property type="project" value="InterPro"/>
</dbReference>
<dbReference type="PANTHER" id="PTHR30437:SF5">
    <property type="entry name" value="REGULATOR OF NUCLEOSIDE DIPHOSPHATE KINASE"/>
    <property type="match status" value="1"/>
</dbReference>
<sequence length="134" mass="14323">MSAPTSQEPPIVLDAAWSDRLEELAAVAIRRGLGTVGDRLMAEVARATVLPSAEMPADVVNIGSAVRYRDEVSGREHSVSLVLPQNVDIDRGRISVLTPVGAALIGLRTGATIGWETREGEERRLTVLEVTPAK</sequence>
<dbReference type="GO" id="GO:0032784">
    <property type="term" value="P:regulation of DNA-templated transcription elongation"/>
    <property type="evidence" value="ECO:0007669"/>
    <property type="project" value="InterPro"/>
</dbReference>
<comment type="caution">
    <text evidence="2">The sequence shown here is derived from an EMBL/GenBank/DDBJ whole genome shotgun (WGS) entry which is preliminary data.</text>
</comment>
<keyword evidence="2" id="KW-0418">Kinase</keyword>